<feature type="compositionally biased region" description="Acidic residues" evidence="1">
    <location>
        <begin position="234"/>
        <end position="243"/>
    </location>
</feature>
<dbReference type="Proteomes" id="UP001596492">
    <property type="component" value="Unassembled WGS sequence"/>
</dbReference>
<name>A0ABW2IGT6_9PROT</name>
<proteinExistence type="predicted"/>
<dbReference type="EMBL" id="JBHTBR010000002">
    <property type="protein sequence ID" value="MFC7290172.1"/>
    <property type="molecule type" value="Genomic_DNA"/>
</dbReference>
<keyword evidence="2" id="KW-0472">Membrane</keyword>
<evidence type="ECO:0000259" key="3">
    <source>
        <dbReference type="Pfam" id="PF09976"/>
    </source>
</evidence>
<reference evidence="5" key="1">
    <citation type="journal article" date="2019" name="Int. J. Syst. Evol. Microbiol.">
        <title>The Global Catalogue of Microorganisms (GCM) 10K type strain sequencing project: providing services to taxonomists for standard genome sequencing and annotation.</title>
        <authorList>
            <consortium name="The Broad Institute Genomics Platform"/>
            <consortium name="The Broad Institute Genome Sequencing Center for Infectious Disease"/>
            <person name="Wu L."/>
            <person name="Ma J."/>
        </authorList>
    </citation>
    <scope>NUCLEOTIDE SEQUENCE [LARGE SCALE GENOMIC DNA]</scope>
    <source>
        <strain evidence="5">CCUG 51308</strain>
    </source>
</reference>
<dbReference type="Pfam" id="PF09976">
    <property type="entry name" value="TPR_21"/>
    <property type="match status" value="1"/>
</dbReference>
<evidence type="ECO:0000256" key="2">
    <source>
        <dbReference type="SAM" id="Phobius"/>
    </source>
</evidence>
<keyword evidence="2" id="KW-1133">Transmembrane helix</keyword>
<evidence type="ECO:0000256" key="1">
    <source>
        <dbReference type="SAM" id="MobiDB-lite"/>
    </source>
</evidence>
<feature type="region of interest" description="Disordered" evidence="1">
    <location>
        <begin position="232"/>
        <end position="254"/>
    </location>
</feature>
<protein>
    <submittedName>
        <fullName evidence="4">Tetratricopeptide repeat protein</fullName>
    </submittedName>
</protein>
<dbReference type="RefSeq" id="WP_382164839.1">
    <property type="nucleotide sequence ID" value="NZ_JBHTBR010000002.1"/>
</dbReference>
<keyword evidence="5" id="KW-1185">Reference proteome</keyword>
<comment type="caution">
    <text evidence="4">The sequence shown here is derived from an EMBL/GenBank/DDBJ whole genome shotgun (WGS) entry which is preliminary data.</text>
</comment>
<keyword evidence="2" id="KW-0812">Transmembrane</keyword>
<evidence type="ECO:0000313" key="5">
    <source>
        <dbReference type="Proteomes" id="UP001596492"/>
    </source>
</evidence>
<evidence type="ECO:0000313" key="4">
    <source>
        <dbReference type="EMBL" id="MFC7290172.1"/>
    </source>
</evidence>
<organism evidence="4 5">
    <name type="scientific">Hirschia litorea</name>
    <dbReference type="NCBI Taxonomy" id="1199156"/>
    <lineage>
        <taxon>Bacteria</taxon>
        <taxon>Pseudomonadati</taxon>
        <taxon>Pseudomonadota</taxon>
        <taxon>Alphaproteobacteria</taxon>
        <taxon>Hyphomonadales</taxon>
        <taxon>Hyphomonadaceae</taxon>
        <taxon>Hirschia</taxon>
    </lineage>
</organism>
<accession>A0ABW2IGT6</accession>
<sequence>MSDIFDEVEENVKADKLNQFWKMAWPFVLGGSIAIVGMVGAKSYFDDAAVAKMEANGRAFETGLKSLEIQDIEGARNHFGKVLDTDSGFADLSAQYLAQAELQLAGDTEAAANALKAAADGEGALAKLATIKAAYFLADTKTLSEIETALGDLVDDEGGFGALAHELIAAKAFDEGDLERARSEYQALTLRLNAPEGVRSRANEALAILPASVKVDAEADTAVTDETVVKVEAEQETVSEDASEGASGNQEDPS</sequence>
<feature type="domain" description="Ancillary SecYEG translocon subunit/Cell division coordinator CpoB TPR" evidence="3">
    <location>
        <begin position="19"/>
        <end position="189"/>
    </location>
</feature>
<dbReference type="InterPro" id="IPR018704">
    <property type="entry name" value="SecYEG/CpoB_TPR"/>
</dbReference>
<feature type="transmembrane region" description="Helical" evidence="2">
    <location>
        <begin position="23"/>
        <end position="45"/>
    </location>
</feature>
<gene>
    <name evidence="4" type="ORF">ACFQS8_00960</name>
</gene>